<evidence type="ECO:0000256" key="5">
    <source>
        <dbReference type="ARBA" id="ARBA00012388"/>
    </source>
</evidence>
<dbReference type="PANTHER" id="PTHR10682">
    <property type="entry name" value="POLY A POLYMERASE"/>
    <property type="match status" value="1"/>
</dbReference>
<evidence type="ECO:0000256" key="12">
    <source>
        <dbReference type="ARBA" id="ARBA00023242"/>
    </source>
</evidence>
<evidence type="ECO:0000256" key="14">
    <source>
        <dbReference type="SAM" id="MobiDB-lite"/>
    </source>
</evidence>
<comment type="similarity">
    <text evidence="4">Belongs to the poly(A) polymerase family.</text>
</comment>
<organism evidence="18">
    <name type="scientific">Ixodes ricinus</name>
    <name type="common">Common tick</name>
    <name type="synonym">Acarus ricinus</name>
    <dbReference type="NCBI Taxonomy" id="34613"/>
    <lineage>
        <taxon>Eukaryota</taxon>
        <taxon>Metazoa</taxon>
        <taxon>Ecdysozoa</taxon>
        <taxon>Arthropoda</taxon>
        <taxon>Chelicerata</taxon>
        <taxon>Arachnida</taxon>
        <taxon>Acari</taxon>
        <taxon>Parasitiformes</taxon>
        <taxon>Ixodida</taxon>
        <taxon>Ixodoidea</taxon>
        <taxon>Ixodidae</taxon>
        <taxon>Ixodinae</taxon>
        <taxon>Ixodes</taxon>
    </lineage>
</organism>
<comment type="subcellular location">
    <subcellularLocation>
        <location evidence="3">Nucleus</location>
    </subcellularLocation>
</comment>
<keyword evidence="9" id="KW-0547">Nucleotide-binding</keyword>
<feature type="domain" description="Poly(A) polymerase RNA-binding" evidence="15">
    <location>
        <begin position="440"/>
        <end position="506"/>
    </location>
</feature>
<dbReference type="FunFam" id="1.10.1410.10:FF:000001">
    <property type="entry name" value="Putative poly(A) polymerase gamma"/>
    <property type="match status" value="1"/>
</dbReference>
<dbReference type="AlphaFoldDB" id="A0A131Y2R5"/>
<dbReference type="EC" id="2.7.7.19" evidence="5"/>
<feature type="region of interest" description="Disordered" evidence="14">
    <location>
        <begin position="509"/>
        <end position="537"/>
    </location>
</feature>
<evidence type="ECO:0000256" key="1">
    <source>
        <dbReference type="ARBA" id="ARBA00001936"/>
    </source>
</evidence>
<keyword evidence="7" id="KW-0808">Transferase</keyword>
<dbReference type="GO" id="GO:0046872">
    <property type="term" value="F:metal ion binding"/>
    <property type="evidence" value="ECO:0007669"/>
    <property type="project" value="UniProtKB-KW"/>
</dbReference>
<dbReference type="InterPro" id="IPR043519">
    <property type="entry name" value="NT_sf"/>
</dbReference>
<feature type="compositionally biased region" description="Polar residues" evidence="14">
    <location>
        <begin position="701"/>
        <end position="715"/>
    </location>
</feature>
<evidence type="ECO:0000256" key="7">
    <source>
        <dbReference type="ARBA" id="ARBA00022679"/>
    </source>
</evidence>
<dbReference type="Pfam" id="PF20750">
    <property type="entry name" value="PAP_NTPase"/>
    <property type="match status" value="1"/>
</dbReference>
<feature type="compositionally biased region" description="Basic and acidic residues" evidence="14">
    <location>
        <begin position="685"/>
        <end position="696"/>
    </location>
</feature>
<dbReference type="GO" id="GO:0005634">
    <property type="term" value="C:nucleus"/>
    <property type="evidence" value="ECO:0007669"/>
    <property type="project" value="UniProtKB-SubCell"/>
</dbReference>
<dbReference type="EMBL" id="GEFM01003024">
    <property type="protein sequence ID" value="JAP72772.1"/>
    <property type="molecule type" value="mRNA"/>
</dbReference>
<dbReference type="SUPFAM" id="SSF55003">
    <property type="entry name" value="PAP/Archaeal CCA-adding enzyme, C-terminal domain"/>
    <property type="match status" value="1"/>
</dbReference>
<feature type="domain" description="Poly(A) polymerase central" evidence="16">
    <location>
        <begin position="226"/>
        <end position="370"/>
    </location>
</feature>
<feature type="region of interest" description="Disordered" evidence="14">
    <location>
        <begin position="1"/>
        <end position="44"/>
    </location>
</feature>
<evidence type="ECO:0000259" key="17">
    <source>
        <dbReference type="Pfam" id="PF20750"/>
    </source>
</evidence>
<feature type="region of interest" description="Disordered" evidence="14">
    <location>
        <begin position="777"/>
        <end position="826"/>
    </location>
</feature>
<dbReference type="SUPFAM" id="SSF81301">
    <property type="entry name" value="Nucleotidyltransferase"/>
    <property type="match status" value="1"/>
</dbReference>
<dbReference type="GO" id="GO:0005524">
    <property type="term" value="F:ATP binding"/>
    <property type="evidence" value="ECO:0007669"/>
    <property type="project" value="UniProtKB-KW"/>
</dbReference>
<feature type="compositionally biased region" description="Gly residues" evidence="14">
    <location>
        <begin position="1"/>
        <end position="14"/>
    </location>
</feature>
<evidence type="ECO:0000256" key="6">
    <source>
        <dbReference type="ARBA" id="ARBA00022664"/>
    </source>
</evidence>
<feature type="domain" description="Poly(A) polymerase RNA-binding" evidence="15">
    <location>
        <begin position="373"/>
        <end position="428"/>
    </location>
</feature>
<feature type="region of interest" description="Disordered" evidence="14">
    <location>
        <begin position="650"/>
        <end position="759"/>
    </location>
</feature>
<evidence type="ECO:0000256" key="9">
    <source>
        <dbReference type="ARBA" id="ARBA00022741"/>
    </source>
</evidence>
<reference evidence="18" key="1">
    <citation type="submission" date="2016-02" db="EMBL/GenBank/DDBJ databases">
        <title>RNAseq analyses of the midgut from blood- or serum-fed Ixodes ricinus ticks.</title>
        <authorList>
            <person name="Perner J."/>
            <person name="Provaznik J."/>
            <person name="Schrenkova J."/>
            <person name="Urbanova V."/>
            <person name="Ribeiro J.M."/>
            <person name="Kopacek P."/>
        </authorList>
    </citation>
    <scope>NUCLEOTIDE SEQUENCE</scope>
    <source>
        <tissue evidence="18">Gut</tissue>
    </source>
</reference>
<proteinExistence type="evidence at transcript level"/>
<keyword evidence="6" id="KW-0507">mRNA processing</keyword>
<dbReference type="CDD" id="cd05402">
    <property type="entry name" value="NT_PAP_TUTase"/>
    <property type="match status" value="1"/>
</dbReference>
<dbReference type="Gene3D" id="1.10.1410.10">
    <property type="match status" value="1"/>
</dbReference>
<dbReference type="InterPro" id="IPR007012">
    <property type="entry name" value="PolA_pol_cen_dom"/>
</dbReference>
<feature type="region of interest" description="Disordered" evidence="14">
    <location>
        <begin position="581"/>
        <end position="630"/>
    </location>
</feature>
<evidence type="ECO:0000259" key="15">
    <source>
        <dbReference type="Pfam" id="PF04926"/>
    </source>
</evidence>
<dbReference type="InterPro" id="IPR011068">
    <property type="entry name" value="NuclTrfase_I-like_C"/>
</dbReference>
<dbReference type="GO" id="GO:0006397">
    <property type="term" value="P:mRNA processing"/>
    <property type="evidence" value="ECO:0007669"/>
    <property type="project" value="UniProtKB-KW"/>
</dbReference>
<evidence type="ECO:0000256" key="10">
    <source>
        <dbReference type="ARBA" id="ARBA00022840"/>
    </source>
</evidence>
<feature type="compositionally biased region" description="Low complexity" evidence="14">
    <location>
        <begin position="514"/>
        <end position="529"/>
    </location>
</feature>
<comment type="cofactor">
    <cofactor evidence="1">
        <name>Mn(2+)</name>
        <dbReference type="ChEBI" id="CHEBI:29035"/>
    </cofactor>
</comment>
<accession>A0A131Y2R5</accession>
<protein>
    <recommendedName>
        <fullName evidence="5">polynucleotide adenylyltransferase</fullName>
        <ecNumber evidence="5">2.7.7.19</ecNumber>
    </recommendedName>
</protein>
<dbReference type="Gene3D" id="3.30.70.590">
    <property type="entry name" value="Poly(A) polymerase predicted RNA binding domain"/>
    <property type="match status" value="1"/>
</dbReference>
<evidence type="ECO:0000256" key="3">
    <source>
        <dbReference type="ARBA" id="ARBA00004123"/>
    </source>
</evidence>
<keyword evidence="12" id="KW-0539">Nucleus</keyword>
<feature type="compositionally biased region" description="Polar residues" evidence="14">
    <location>
        <begin position="809"/>
        <end position="826"/>
    </location>
</feature>
<evidence type="ECO:0000256" key="11">
    <source>
        <dbReference type="ARBA" id="ARBA00022842"/>
    </source>
</evidence>
<dbReference type="GO" id="GO:0031123">
    <property type="term" value="P:RNA 3'-end processing"/>
    <property type="evidence" value="ECO:0007669"/>
    <property type="project" value="InterPro"/>
</dbReference>
<dbReference type="InterPro" id="IPR007010">
    <property type="entry name" value="PolA_pol_RNA-bd_dom"/>
</dbReference>
<sequence length="826" mass="90688">MGGHPLGAGGGILGGQQPPPQPGDKTLGMTSPISMAPPKASDVARTRDLEDTLRQFGLFESADELAHRMEVLSKINELVKQWIYDVSVKKNMPPSVAENVGGKIYTFGSYRLGVHTKGADIDTLCVAPRHVDRTDFFSSFVELLRQQEEVKDLRAVEEAFVPVIKMTFAGIELDMLFARLALKDIPEQQDLRDVNILKNLDPKCVRSLNGCRVTDEILHLVPNRETFRLSLRAIKLWAKKHGVYSNVLGYLGGVSWAMLVARTCQLYPNAAAATLVHKFFLVFSQWPWPKPVLLKQPEENKLGFPVWDPRINVADRFHLMPIITPAYPQQNSTFNVSVSTRTIMRQEFKQGLAITDEIMLGRTEWIKLFEPPNFFGKYKHFIVLMATTMTKEHHLEWYGLVESKIRILISNLERHPYIEIAHVNPESFPPCEPDGDKLQSMWFIGLQFSKTEHVNVDLTYDIRSFVDTVKRQATAINILKQDMEVDIKYVRRRELIKYLPQPILNRCKKKGGKSSLTPNSTSNSPGSTPVAGKKPLATSKSDSALLGLVGVDSNSLASDGGTPQPGEANDAALLNLSAGSVPGLQSHHKRKLDLEPGSAESTPGGPVGGANSTGEEEEEEGGAKRCRSDEANSSAFLDAIGLGKGDLPFLEERVSDDNGSAEAEPQVESLRPVENCAVADTSLGVREEPLRSKEAAVADTLQDSPVSSTTSGTTKRQLDGEVEDVASESTTKRRRTNEPPENAEVDPAECGPVSSSHPKNHLLREREPLAADRALVTGSNCAEVDGPRDATRRSPVPVAEEKAHVSDGIDSTTRSPLHSTALETSV</sequence>
<dbReference type="InterPro" id="IPR048840">
    <property type="entry name" value="PolA_pol_NTPase"/>
</dbReference>
<keyword evidence="8" id="KW-0479">Metal-binding</keyword>
<evidence type="ECO:0000259" key="16">
    <source>
        <dbReference type="Pfam" id="PF04928"/>
    </source>
</evidence>
<keyword evidence="10" id="KW-0067">ATP-binding</keyword>
<evidence type="ECO:0000313" key="18">
    <source>
        <dbReference type="EMBL" id="JAP72772.1"/>
    </source>
</evidence>
<dbReference type="SUPFAM" id="SSF81631">
    <property type="entry name" value="PAP/OAS1 substrate-binding domain"/>
    <property type="match status" value="1"/>
</dbReference>
<dbReference type="GO" id="GO:0003723">
    <property type="term" value="F:RNA binding"/>
    <property type="evidence" value="ECO:0007669"/>
    <property type="project" value="InterPro"/>
</dbReference>
<dbReference type="Gene3D" id="3.30.460.10">
    <property type="entry name" value="Beta Polymerase, domain 2"/>
    <property type="match status" value="1"/>
</dbReference>
<evidence type="ECO:0000256" key="2">
    <source>
        <dbReference type="ARBA" id="ARBA00001946"/>
    </source>
</evidence>
<dbReference type="FunFam" id="3.30.70.590:FF:000004">
    <property type="entry name" value="Poly(A) polymerase gamma"/>
    <property type="match status" value="1"/>
</dbReference>
<dbReference type="PANTHER" id="PTHR10682:SF10">
    <property type="entry name" value="POLYNUCLEOTIDE ADENYLYLTRANSFERASE"/>
    <property type="match status" value="1"/>
</dbReference>
<dbReference type="Pfam" id="PF04928">
    <property type="entry name" value="PAP_central"/>
    <property type="match status" value="1"/>
</dbReference>
<feature type="compositionally biased region" description="Basic and acidic residues" evidence="14">
    <location>
        <begin position="621"/>
        <end position="630"/>
    </location>
</feature>
<evidence type="ECO:0000256" key="4">
    <source>
        <dbReference type="ARBA" id="ARBA00010912"/>
    </source>
</evidence>
<evidence type="ECO:0000256" key="13">
    <source>
        <dbReference type="ARBA" id="ARBA00048830"/>
    </source>
</evidence>
<comment type="cofactor">
    <cofactor evidence="2">
        <name>Mg(2+)</name>
        <dbReference type="ChEBI" id="CHEBI:18420"/>
    </cofactor>
</comment>
<evidence type="ECO:0000256" key="8">
    <source>
        <dbReference type="ARBA" id="ARBA00022723"/>
    </source>
</evidence>
<dbReference type="FunFam" id="3.30.460.10:FF:000002">
    <property type="entry name" value="Poly(A) polymerase alpha, putative"/>
    <property type="match status" value="1"/>
</dbReference>
<name>A0A131Y2R5_IXORI</name>
<dbReference type="Pfam" id="PF04926">
    <property type="entry name" value="PAP_RNA-bind"/>
    <property type="match status" value="2"/>
</dbReference>
<keyword evidence="11" id="KW-0460">Magnesium</keyword>
<comment type="catalytic activity">
    <reaction evidence="13">
        <text>RNA(n) + ATP = RNA(n)-3'-adenine ribonucleotide + diphosphate</text>
        <dbReference type="Rhea" id="RHEA:11332"/>
        <dbReference type="Rhea" id="RHEA-COMP:14527"/>
        <dbReference type="Rhea" id="RHEA-COMP:17347"/>
        <dbReference type="ChEBI" id="CHEBI:30616"/>
        <dbReference type="ChEBI" id="CHEBI:33019"/>
        <dbReference type="ChEBI" id="CHEBI:140395"/>
        <dbReference type="ChEBI" id="CHEBI:173115"/>
        <dbReference type="EC" id="2.7.7.19"/>
    </reaction>
</comment>
<feature type="domain" description="Poly(A) polymerase nucleotidyltransferase" evidence="17">
    <location>
        <begin position="28"/>
        <end position="221"/>
    </location>
</feature>
<dbReference type="GO" id="GO:1990817">
    <property type="term" value="F:poly(A) RNA polymerase activity"/>
    <property type="evidence" value="ECO:0007669"/>
    <property type="project" value="UniProtKB-EC"/>
</dbReference>